<dbReference type="Pfam" id="PF08814">
    <property type="entry name" value="XisH"/>
    <property type="match status" value="1"/>
</dbReference>
<reference evidence="1" key="1">
    <citation type="submission" date="2020-10" db="EMBL/GenBank/DDBJ databases">
        <authorList>
            <person name="Castelo-Branco R."/>
            <person name="Eusebio N."/>
            <person name="Adriana R."/>
            <person name="Vieira A."/>
            <person name="Brugerolle De Fraissinette N."/>
            <person name="Rezende De Castro R."/>
            <person name="Schneider M.P."/>
            <person name="Vasconcelos V."/>
            <person name="Leao P.N."/>
        </authorList>
    </citation>
    <scope>NUCLEOTIDE SEQUENCE</scope>
    <source>
        <strain evidence="1">LEGE 11479</strain>
    </source>
</reference>
<protein>
    <submittedName>
        <fullName evidence="1">XisH family protein</fullName>
    </submittedName>
</protein>
<dbReference type="Gene3D" id="3.40.1350.10">
    <property type="match status" value="1"/>
</dbReference>
<evidence type="ECO:0000313" key="1">
    <source>
        <dbReference type="EMBL" id="MBE9067879.1"/>
    </source>
</evidence>
<dbReference type="GO" id="GO:0003676">
    <property type="term" value="F:nucleic acid binding"/>
    <property type="evidence" value="ECO:0007669"/>
    <property type="project" value="InterPro"/>
</dbReference>
<keyword evidence="2" id="KW-1185">Reference proteome</keyword>
<dbReference type="AlphaFoldDB" id="A0A928ZUV8"/>
<dbReference type="Proteomes" id="UP000615026">
    <property type="component" value="Unassembled WGS sequence"/>
</dbReference>
<evidence type="ECO:0000313" key="2">
    <source>
        <dbReference type="Proteomes" id="UP000615026"/>
    </source>
</evidence>
<organism evidence="1 2">
    <name type="scientific">Leptolyngbya cf. ectocarpi LEGE 11479</name>
    <dbReference type="NCBI Taxonomy" id="1828722"/>
    <lineage>
        <taxon>Bacteria</taxon>
        <taxon>Bacillati</taxon>
        <taxon>Cyanobacteriota</taxon>
        <taxon>Cyanophyceae</taxon>
        <taxon>Leptolyngbyales</taxon>
        <taxon>Leptolyngbyaceae</taxon>
        <taxon>Leptolyngbya group</taxon>
        <taxon>Leptolyngbya</taxon>
    </lineage>
</organism>
<dbReference type="InterPro" id="IPR011335">
    <property type="entry name" value="Restrct_endonuc-II-like"/>
</dbReference>
<proteinExistence type="predicted"/>
<dbReference type="CDD" id="cd22366">
    <property type="entry name" value="XisH-like"/>
    <property type="match status" value="1"/>
</dbReference>
<dbReference type="InterPro" id="IPR011856">
    <property type="entry name" value="tRNA_endonuc-like_dom_sf"/>
</dbReference>
<dbReference type="RefSeq" id="WP_193993836.1">
    <property type="nucleotide sequence ID" value="NZ_JADEXP010000125.1"/>
</dbReference>
<dbReference type="EMBL" id="JADEXP010000125">
    <property type="protein sequence ID" value="MBE9067879.1"/>
    <property type="molecule type" value="Genomic_DNA"/>
</dbReference>
<gene>
    <name evidence="1" type="ORF">IQ260_14590</name>
</gene>
<accession>A0A928ZUV8</accession>
<name>A0A928ZUV8_LEPEC</name>
<sequence>MSKRDVFHPVVKSALQKDGWVITADPLRIESGGINVAIDLAAERLIAAERNGQQIAVEIKSFLSGASAVSEFHTALGQFLNYRAVLKLDSPERDLFLAVPLNAYETFFQLPMPKGQIEEFQIKLLVYNPQKEIIALWKS</sequence>
<comment type="caution">
    <text evidence="1">The sequence shown here is derived from an EMBL/GenBank/DDBJ whole genome shotgun (WGS) entry which is preliminary data.</text>
</comment>
<dbReference type="SUPFAM" id="SSF52980">
    <property type="entry name" value="Restriction endonuclease-like"/>
    <property type="match status" value="1"/>
</dbReference>
<dbReference type="InterPro" id="IPR014919">
    <property type="entry name" value="XisH"/>
</dbReference>